<keyword evidence="1" id="KW-0472">Membrane</keyword>
<sequence length="194" mass="22523">MTNTNKQNLEEIIKGIEENRILDVFEKYYHDDCVMFEKGDSTNRVGKDANRKAEESFVQNAQIHSVKLNKIMADGNNTAYEMYMDFTYGGHNVKKTQWAIQEWRDGKVIKEEFCKYNINPLNKEFIQYINSTNTIKFRYGELDPKQDERFTKHFIIASIGVALFFGVIFSVILILLKKFVYPDGKMDGTGSTVV</sequence>
<name>D3BQU9_HETP5</name>
<protein>
    <recommendedName>
        <fullName evidence="2">SnoaL-like domain-containing protein</fullName>
    </recommendedName>
</protein>
<organism evidence="3 4">
    <name type="scientific">Heterostelium pallidum (strain ATCC 26659 / Pp 5 / PN500)</name>
    <name type="common">Cellular slime mold</name>
    <name type="synonym">Polysphondylium pallidum</name>
    <dbReference type="NCBI Taxonomy" id="670386"/>
    <lineage>
        <taxon>Eukaryota</taxon>
        <taxon>Amoebozoa</taxon>
        <taxon>Evosea</taxon>
        <taxon>Eumycetozoa</taxon>
        <taxon>Dictyostelia</taxon>
        <taxon>Acytosteliales</taxon>
        <taxon>Acytosteliaceae</taxon>
        <taxon>Heterostelium</taxon>
    </lineage>
</organism>
<dbReference type="FunCoup" id="D3BQU9">
    <property type="interactions" value="1"/>
</dbReference>
<dbReference type="PANTHER" id="PTHR34003">
    <property type="entry name" value="BLL2395 PROTEIN"/>
    <property type="match status" value="1"/>
</dbReference>
<dbReference type="EMBL" id="ADBJ01000047">
    <property type="protein sequence ID" value="EFA76519.1"/>
    <property type="molecule type" value="Genomic_DNA"/>
</dbReference>
<keyword evidence="4" id="KW-1185">Reference proteome</keyword>
<feature type="transmembrane region" description="Helical" evidence="1">
    <location>
        <begin position="154"/>
        <end position="176"/>
    </location>
</feature>
<keyword evidence="1" id="KW-0812">Transmembrane</keyword>
<dbReference type="Pfam" id="PF20409">
    <property type="entry name" value="SnoaL_5"/>
    <property type="match status" value="1"/>
</dbReference>
<dbReference type="Gene3D" id="3.10.450.50">
    <property type="match status" value="1"/>
</dbReference>
<dbReference type="InterPro" id="IPR032710">
    <property type="entry name" value="NTF2-like_dom_sf"/>
</dbReference>
<dbReference type="Proteomes" id="UP000001396">
    <property type="component" value="Unassembled WGS sequence"/>
</dbReference>
<gene>
    <name evidence="3" type="ORF">PPL_10287</name>
</gene>
<evidence type="ECO:0000256" key="1">
    <source>
        <dbReference type="SAM" id="Phobius"/>
    </source>
</evidence>
<reference evidence="3 4" key="1">
    <citation type="journal article" date="2011" name="Genome Res.">
        <title>Phylogeny-wide analysis of social amoeba genomes highlights ancient origins for complex intercellular communication.</title>
        <authorList>
            <person name="Heidel A.J."/>
            <person name="Lawal H.M."/>
            <person name="Felder M."/>
            <person name="Schilde C."/>
            <person name="Helps N.R."/>
            <person name="Tunggal B."/>
            <person name="Rivero F."/>
            <person name="John U."/>
            <person name="Schleicher M."/>
            <person name="Eichinger L."/>
            <person name="Platzer M."/>
            <person name="Noegel A.A."/>
            <person name="Schaap P."/>
            <person name="Gloeckner G."/>
        </authorList>
    </citation>
    <scope>NUCLEOTIDE SEQUENCE [LARGE SCALE GENOMIC DNA]</scope>
    <source>
        <strain evidence="4">ATCC 26659 / Pp 5 / PN500</strain>
    </source>
</reference>
<dbReference type="GeneID" id="31365758"/>
<evidence type="ECO:0000313" key="4">
    <source>
        <dbReference type="Proteomes" id="UP000001396"/>
    </source>
</evidence>
<dbReference type="InParanoid" id="D3BQU9"/>
<dbReference type="InterPro" id="IPR046860">
    <property type="entry name" value="SnoaL_5"/>
</dbReference>
<keyword evidence="1" id="KW-1133">Transmembrane helix</keyword>
<dbReference type="RefSeq" id="XP_020428651.1">
    <property type="nucleotide sequence ID" value="XM_020581066.1"/>
</dbReference>
<comment type="caution">
    <text evidence="3">The sequence shown here is derived from an EMBL/GenBank/DDBJ whole genome shotgun (WGS) entry which is preliminary data.</text>
</comment>
<proteinExistence type="predicted"/>
<evidence type="ECO:0000259" key="2">
    <source>
        <dbReference type="Pfam" id="PF20409"/>
    </source>
</evidence>
<evidence type="ECO:0000313" key="3">
    <source>
        <dbReference type="EMBL" id="EFA76519.1"/>
    </source>
</evidence>
<dbReference type="AlphaFoldDB" id="D3BQU9"/>
<accession>D3BQU9</accession>
<feature type="domain" description="SnoaL-like" evidence="2">
    <location>
        <begin position="17"/>
        <end position="113"/>
    </location>
</feature>
<dbReference type="SUPFAM" id="SSF54427">
    <property type="entry name" value="NTF2-like"/>
    <property type="match status" value="1"/>
</dbReference>
<dbReference type="PANTHER" id="PTHR34003:SF2">
    <property type="entry name" value="SNOAL-LIKE DOMAIN-CONTAINING PROTEIN"/>
    <property type="match status" value="1"/>
</dbReference>